<dbReference type="PANTHER" id="PTHR30435:SF19">
    <property type="entry name" value="FLAGELLAR BASAL-BODY ROD PROTEIN FLGG"/>
    <property type="match status" value="1"/>
</dbReference>
<feature type="domain" description="Flagellar basal body rod protein N-terminal" evidence="3">
    <location>
        <begin position="11"/>
        <end position="35"/>
    </location>
</feature>
<dbReference type="RefSeq" id="WP_062442368.1">
    <property type="nucleotide sequence ID" value="NZ_BMCJ01000002.1"/>
</dbReference>
<evidence type="ECO:0000313" key="7">
    <source>
        <dbReference type="Proteomes" id="UP000619534"/>
    </source>
</evidence>
<dbReference type="Pfam" id="PF22692">
    <property type="entry name" value="LlgE_F_G_D1"/>
    <property type="match status" value="1"/>
</dbReference>
<evidence type="ECO:0000313" key="6">
    <source>
        <dbReference type="EMBL" id="GGC85790.1"/>
    </source>
</evidence>
<comment type="similarity">
    <text evidence="1 2">Belongs to the flagella basal body rod proteins family.</text>
</comment>
<proteinExistence type="inferred from homology"/>
<keyword evidence="6" id="KW-0969">Cilium</keyword>
<dbReference type="NCBIfam" id="TIGR03506">
    <property type="entry name" value="FlgEFG_subfam"/>
    <property type="match status" value="1"/>
</dbReference>
<organism evidence="6 7">
    <name type="scientific">Thalassobacillus devorans</name>
    <dbReference type="NCBI Taxonomy" id="279813"/>
    <lineage>
        <taxon>Bacteria</taxon>
        <taxon>Bacillati</taxon>
        <taxon>Bacillota</taxon>
        <taxon>Bacilli</taxon>
        <taxon>Bacillales</taxon>
        <taxon>Bacillaceae</taxon>
        <taxon>Thalassobacillus</taxon>
    </lineage>
</organism>
<name>A0ABQ1NVQ2_9BACI</name>
<keyword evidence="7" id="KW-1185">Reference proteome</keyword>
<dbReference type="SUPFAM" id="SSF117143">
    <property type="entry name" value="Flagellar hook protein flgE"/>
    <property type="match status" value="1"/>
</dbReference>
<accession>A0ABQ1NVQ2</accession>
<sequence length="276" mass="30139">MSRSMIQAAVTMGQLQQKLDIIGNNLANSNTSGYKTRNAEFSSLLMQQINNLDEKHTSVPRMTPEGIRSGSGAKLGAVTLDLTKGTLQTTERSLDAALLTDNHMFQVEMPTDEGTEVRYTRAGNFYLNPIGGNQLMLTDSNGAPVLGENGRIVLEDGFNGLTIAENGTIIVDREEGQSVEGRIGIVEAVRPRMLEASENNTFRLPADDELNLAADEIIREVAVDDVHIQTGALESSNVDMQKQMTDMLMVQRAYQFNGQSISLSDQMSGLVNQLRS</sequence>
<keyword evidence="2" id="KW-0975">Bacterial flagellum</keyword>
<dbReference type="PROSITE" id="PS00588">
    <property type="entry name" value="FLAGELLA_BB_ROD"/>
    <property type="match status" value="1"/>
</dbReference>
<dbReference type="EMBL" id="BMCJ01000002">
    <property type="protein sequence ID" value="GGC85790.1"/>
    <property type="molecule type" value="Genomic_DNA"/>
</dbReference>
<dbReference type="InterPro" id="IPR037925">
    <property type="entry name" value="FlgE/F/G-like"/>
</dbReference>
<gene>
    <name evidence="6" type="primary">flhP</name>
    <name evidence="6" type="ORF">GCM10007216_15660</name>
</gene>
<dbReference type="InterPro" id="IPR053967">
    <property type="entry name" value="LlgE_F_G-like_D1"/>
</dbReference>
<dbReference type="InterPro" id="IPR001444">
    <property type="entry name" value="Flag_bb_rod_N"/>
</dbReference>
<dbReference type="InterPro" id="IPR020013">
    <property type="entry name" value="Flagellar_FlgE/F/G"/>
</dbReference>
<evidence type="ECO:0000259" key="3">
    <source>
        <dbReference type="Pfam" id="PF00460"/>
    </source>
</evidence>
<evidence type="ECO:0000256" key="2">
    <source>
        <dbReference type="RuleBase" id="RU362116"/>
    </source>
</evidence>
<keyword evidence="6" id="KW-0282">Flagellum</keyword>
<dbReference type="Proteomes" id="UP000619534">
    <property type="component" value="Unassembled WGS sequence"/>
</dbReference>
<dbReference type="InterPro" id="IPR010930">
    <property type="entry name" value="Flg_bb/hook_C_dom"/>
</dbReference>
<evidence type="ECO:0000256" key="1">
    <source>
        <dbReference type="ARBA" id="ARBA00009677"/>
    </source>
</evidence>
<evidence type="ECO:0000259" key="5">
    <source>
        <dbReference type="Pfam" id="PF22692"/>
    </source>
</evidence>
<reference evidence="7" key="1">
    <citation type="journal article" date="2019" name="Int. J. Syst. Evol. Microbiol.">
        <title>The Global Catalogue of Microorganisms (GCM) 10K type strain sequencing project: providing services to taxonomists for standard genome sequencing and annotation.</title>
        <authorList>
            <consortium name="The Broad Institute Genomics Platform"/>
            <consortium name="The Broad Institute Genome Sequencing Center for Infectious Disease"/>
            <person name="Wu L."/>
            <person name="Ma J."/>
        </authorList>
    </citation>
    <scope>NUCLEOTIDE SEQUENCE [LARGE SCALE GENOMIC DNA]</scope>
    <source>
        <strain evidence="7">CCM 7282</strain>
    </source>
</reference>
<dbReference type="Pfam" id="PF06429">
    <property type="entry name" value="Flg_bbr_C"/>
    <property type="match status" value="1"/>
</dbReference>
<comment type="caution">
    <text evidence="6">The sequence shown here is derived from an EMBL/GenBank/DDBJ whole genome shotgun (WGS) entry which is preliminary data.</text>
</comment>
<protein>
    <submittedName>
        <fullName evidence="6">Flagellar hook-basal body complex protein FlhP</fullName>
    </submittedName>
</protein>
<feature type="domain" description="Flagellar hook protein FlgE/F/G-like D1" evidence="5">
    <location>
        <begin position="102"/>
        <end position="170"/>
    </location>
</feature>
<dbReference type="Pfam" id="PF00460">
    <property type="entry name" value="Flg_bb_rod"/>
    <property type="match status" value="1"/>
</dbReference>
<dbReference type="PANTHER" id="PTHR30435">
    <property type="entry name" value="FLAGELLAR PROTEIN"/>
    <property type="match status" value="1"/>
</dbReference>
<feature type="domain" description="Flagellar basal-body/hook protein C-terminal" evidence="4">
    <location>
        <begin position="229"/>
        <end position="274"/>
    </location>
</feature>
<keyword evidence="6" id="KW-0966">Cell projection</keyword>
<dbReference type="InterPro" id="IPR019776">
    <property type="entry name" value="Flagellar_basal_body_rod_CS"/>
</dbReference>
<evidence type="ECO:0000259" key="4">
    <source>
        <dbReference type="Pfam" id="PF06429"/>
    </source>
</evidence>
<comment type="subcellular location">
    <subcellularLocation>
        <location evidence="2">Bacterial flagellum basal body</location>
    </subcellularLocation>
</comment>